<dbReference type="EMBL" id="CP000148">
    <property type="protein sequence ID" value="ABB32441.1"/>
    <property type="molecule type" value="Genomic_DNA"/>
</dbReference>
<sequence length="104" mass="10885">MGHFRVCVKYCGNCNPEVDTPGIVRKVQALAPDIEWVWGDCPSVDLVLVASGCSVACAASPLFTGPTVTLVCTTLNGRKLPEADLAAAILAEIRGSLGTVRKKA</sequence>
<reference evidence="1 2" key="2">
    <citation type="journal article" date="2009" name="BMC Microbiol.">
        <title>The genome sequence of Geobacter metallireducens: features of metabolism, physiology and regulation common and dissimilar to Geobacter sulfurreducens.</title>
        <authorList>
            <person name="Aklujkar M."/>
            <person name="Krushkal J."/>
            <person name="DiBartolo G."/>
            <person name="Lapidus A."/>
            <person name="Land M.L."/>
            <person name="Lovley D.R."/>
        </authorList>
    </citation>
    <scope>NUCLEOTIDE SEQUENCE [LARGE SCALE GENOMIC DNA]</scope>
    <source>
        <strain evidence="2">ATCC 53774 / DSM 7210 / GS-15</strain>
    </source>
</reference>
<evidence type="ECO:0000313" key="2">
    <source>
        <dbReference type="Proteomes" id="UP000007073"/>
    </source>
</evidence>
<dbReference type="KEGG" id="gme:Gmet_2214"/>
<dbReference type="Proteomes" id="UP000007073">
    <property type="component" value="Chromosome"/>
</dbReference>
<evidence type="ECO:0000313" key="1">
    <source>
        <dbReference type="EMBL" id="ABB32441.1"/>
    </source>
</evidence>
<proteinExistence type="predicted"/>
<keyword evidence="2" id="KW-1185">Reference proteome</keyword>
<gene>
    <name evidence="1" type="ordered locus">Gmet_2214</name>
</gene>
<accession>Q39TI3</accession>
<dbReference type="STRING" id="269799.Gmet_2214"/>
<dbReference type="AlphaFoldDB" id="Q39TI3"/>
<protein>
    <submittedName>
        <fullName evidence="1">Uncharacterized protein</fullName>
    </submittedName>
</protein>
<dbReference type="RefSeq" id="WP_011365970.1">
    <property type="nucleotide sequence ID" value="NC_007517.1"/>
</dbReference>
<name>Q39TI3_GEOMG</name>
<dbReference type="HOGENOM" id="CLU_2329192_0_0_7"/>
<reference evidence="1 2" key="1">
    <citation type="submission" date="2005-10" db="EMBL/GenBank/DDBJ databases">
        <title>Complete sequence of Geobacter metallireducens GS-15.</title>
        <authorList>
            <consortium name="US DOE Joint Genome Institute"/>
            <person name="Copeland A."/>
            <person name="Lucas S."/>
            <person name="Lapidus A."/>
            <person name="Barry K."/>
            <person name="Detter J.C."/>
            <person name="Glavina T."/>
            <person name="Hammon N."/>
            <person name="Israni S."/>
            <person name="Pitluck S."/>
            <person name="Di Bartolo G."/>
            <person name="Chain P."/>
            <person name="Schmutz J."/>
            <person name="Larimer F."/>
            <person name="Land M."/>
            <person name="Kyrpides N."/>
            <person name="Ivanova N."/>
            <person name="Richardson P."/>
        </authorList>
    </citation>
    <scope>NUCLEOTIDE SEQUENCE [LARGE SCALE GENOMIC DNA]</scope>
    <source>
        <strain evidence="2">ATCC 53774 / DSM 7210 / GS-15</strain>
    </source>
</reference>
<organism evidence="1 2">
    <name type="scientific">Geobacter metallireducens (strain ATCC 53774 / DSM 7210 / GS-15)</name>
    <dbReference type="NCBI Taxonomy" id="269799"/>
    <lineage>
        <taxon>Bacteria</taxon>
        <taxon>Pseudomonadati</taxon>
        <taxon>Thermodesulfobacteriota</taxon>
        <taxon>Desulfuromonadia</taxon>
        <taxon>Geobacterales</taxon>
        <taxon>Geobacteraceae</taxon>
        <taxon>Geobacter</taxon>
    </lineage>
</organism>